<keyword evidence="3" id="KW-1185">Reference proteome</keyword>
<proteinExistence type="predicted"/>
<feature type="compositionally biased region" description="Low complexity" evidence="1">
    <location>
        <begin position="21"/>
        <end position="37"/>
    </location>
</feature>
<feature type="region of interest" description="Disordered" evidence="1">
    <location>
        <begin position="1"/>
        <end position="70"/>
    </location>
</feature>
<reference evidence="2 3" key="1">
    <citation type="submission" date="2015-06" db="EMBL/GenBank/DDBJ databases">
        <title>Draft genome of the ant-associated black yeast Phialophora attae CBS 131958.</title>
        <authorList>
            <person name="Moreno L.F."/>
            <person name="Stielow B.J."/>
            <person name="de Hoog S."/>
            <person name="Vicente V.A."/>
            <person name="Weiss V.A."/>
            <person name="de Vries M."/>
            <person name="Cruz L.M."/>
            <person name="Souza E.M."/>
        </authorList>
    </citation>
    <scope>NUCLEOTIDE SEQUENCE [LARGE SCALE GENOMIC DNA]</scope>
    <source>
        <strain evidence="2 3">CBS 131958</strain>
    </source>
</reference>
<dbReference type="Proteomes" id="UP000038010">
    <property type="component" value="Unassembled WGS sequence"/>
</dbReference>
<dbReference type="VEuPathDB" id="FungiDB:AB675_3604"/>
<dbReference type="EMBL" id="LFJN01000026">
    <property type="protein sequence ID" value="KPI37155.1"/>
    <property type="molecule type" value="Genomic_DNA"/>
</dbReference>
<evidence type="ECO:0000256" key="1">
    <source>
        <dbReference type="SAM" id="MobiDB-lite"/>
    </source>
</evidence>
<name>A0A0N1H0E0_9EURO</name>
<organism evidence="2 3">
    <name type="scientific">Cyphellophora attinorum</name>
    <dbReference type="NCBI Taxonomy" id="1664694"/>
    <lineage>
        <taxon>Eukaryota</taxon>
        <taxon>Fungi</taxon>
        <taxon>Dikarya</taxon>
        <taxon>Ascomycota</taxon>
        <taxon>Pezizomycotina</taxon>
        <taxon>Eurotiomycetes</taxon>
        <taxon>Chaetothyriomycetidae</taxon>
        <taxon>Chaetothyriales</taxon>
        <taxon>Cyphellophoraceae</taxon>
        <taxon>Cyphellophora</taxon>
    </lineage>
</organism>
<feature type="region of interest" description="Disordered" evidence="1">
    <location>
        <begin position="230"/>
        <end position="271"/>
    </location>
</feature>
<evidence type="ECO:0000313" key="3">
    <source>
        <dbReference type="Proteomes" id="UP000038010"/>
    </source>
</evidence>
<dbReference type="GeneID" id="28735550"/>
<dbReference type="OrthoDB" id="4152391at2759"/>
<gene>
    <name evidence="2" type="ORF">AB675_3604</name>
</gene>
<sequence>MPSFSFDSFAAVGAPQSAPVSPALSRSSSVSSITSHKSAPHRTPVSAAGKLGDRSRSVAAPVGASDGKEHGLKHFFSAQGRAERKEKKRLEEEKLSRVVLTSKHAATVKTRLLLEQRTGQRSKSVGHTAGVVGTTQSAHLTAAQQEERLPHSGPPALHSAHKVKERDMPLLTRIISMDEQDDEEERLRQHRDDWLVKRGNASMEKVREITSSTDDDVVEVLNGQVVEINLTPQSSSEPRPALRQSKSANEHILESGTATKRACGRDEPFRC</sequence>
<dbReference type="AlphaFoldDB" id="A0A0N1H0E0"/>
<accession>A0A0N1H0E0</accession>
<evidence type="ECO:0000313" key="2">
    <source>
        <dbReference type="EMBL" id="KPI37155.1"/>
    </source>
</evidence>
<protein>
    <submittedName>
        <fullName evidence="2">Uncharacterized protein</fullName>
    </submittedName>
</protein>
<dbReference type="RefSeq" id="XP_017997118.1">
    <property type="nucleotide sequence ID" value="XM_018143670.1"/>
</dbReference>
<comment type="caution">
    <text evidence="2">The sequence shown here is derived from an EMBL/GenBank/DDBJ whole genome shotgun (WGS) entry which is preliminary data.</text>
</comment>